<dbReference type="InterPro" id="IPR004995">
    <property type="entry name" value="Spore_Ger"/>
</dbReference>
<reference evidence="4 5" key="1">
    <citation type="submission" date="2016-11" db="EMBL/GenBank/DDBJ databases">
        <authorList>
            <person name="Jaros S."/>
            <person name="Januszkiewicz K."/>
            <person name="Wedrychowicz H."/>
        </authorList>
    </citation>
    <scope>NUCLEOTIDE SEQUENCE [LARGE SCALE GENOMIC DNA]</scope>
    <source>
        <strain evidence="4 5">DSM 19022</strain>
    </source>
</reference>
<evidence type="ECO:0000256" key="3">
    <source>
        <dbReference type="SAM" id="Phobius"/>
    </source>
</evidence>
<dbReference type="STRING" id="1122184.SAMN02745176_01396"/>
<keyword evidence="3" id="KW-0812">Transmembrane</keyword>
<feature type="transmembrane region" description="Helical" evidence="3">
    <location>
        <begin position="406"/>
        <end position="430"/>
    </location>
</feature>
<sequence>MDLNTKNLESLLSNNLDICFKNIYVGLDRTIKVTIVYIEGLTEKEHLSSFVIRPLLESPDFRDAEKEEEIIALIESGGLYYPLSNKLKDIDSAVSSLFKGNVLLVFDEESVSFSFEVQGFEKRAITEPSSENVIKGPKDTFVEDLMTNISTVRRRIASPDLIIEKTTVGQQTKTTVALIYHKGIANEDIVDDIRRRIDSIRIDGVFSTAYLEEYLISKKYSPFPQIIFTERPDKFSSNIIEGRVGIIIDGFPTALILPATLVALMQAPEDYSTNFLVSSQIRFLRYLLIIVTLFLPGFYIAVTSFHHEMLPTVLILSVKIAKEGVPFPTFLETIALLIAFEILVEAGIRLPKSIGQALSIVGAVVVGQAAAQAKLSSPAVVVLISVTAISNFVLPNQDLSNAIRLWRLIIAIASSIAGLFGMCIGGLFLLCHLCSIENYGVPYLSPFVSSTNPQFQDTFIRSPVRLMKKRPIDLKTLNKKRID</sequence>
<evidence type="ECO:0000256" key="1">
    <source>
        <dbReference type="ARBA" id="ARBA00005278"/>
    </source>
</evidence>
<dbReference type="Pfam" id="PF03323">
    <property type="entry name" value="GerA"/>
    <property type="match status" value="1"/>
</dbReference>
<proteinExistence type="inferred from homology"/>
<keyword evidence="5" id="KW-1185">Reference proteome</keyword>
<feature type="transmembrane region" description="Helical" evidence="3">
    <location>
        <begin position="286"/>
        <end position="305"/>
    </location>
</feature>
<dbReference type="Proteomes" id="UP000184442">
    <property type="component" value="Unassembled WGS sequence"/>
</dbReference>
<dbReference type="PANTHER" id="PTHR22550">
    <property type="entry name" value="SPORE GERMINATION PROTEIN"/>
    <property type="match status" value="1"/>
</dbReference>
<protein>
    <submittedName>
        <fullName evidence="4">Spore germination protein KA</fullName>
    </submittedName>
</protein>
<organism evidence="4 5">
    <name type="scientific">Lutispora thermophila DSM 19022</name>
    <dbReference type="NCBI Taxonomy" id="1122184"/>
    <lineage>
        <taxon>Bacteria</taxon>
        <taxon>Bacillati</taxon>
        <taxon>Bacillota</taxon>
        <taxon>Clostridia</taxon>
        <taxon>Lutisporales</taxon>
        <taxon>Lutisporaceae</taxon>
        <taxon>Lutispora</taxon>
    </lineage>
</organism>
<dbReference type="AlphaFoldDB" id="A0A1M6E3I1"/>
<dbReference type="RefSeq" id="WP_073025514.1">
    <property type="nucleotide sequence ID" value="NZ_FQZS01000008.1"/>
</dbReference>
<feature type="transmembrane region" description="Helical" evidence="3">
    <location>
        <begin position="325"/>
        <end position="344"/>
    </location>
</feature>
<dbReference type="PIRSF" id="PIRSF005690">
    <property type="entry name" value="GerBA"/>
    <property type="match status" value="1"/>
</dbReference>
<name>A0A1M6E3I1_9FIRM</name>
<evidence type="ECO:0000313" key="4">
    <source>
        <dbReference type="EMBL" id="SHI80046.1"/>
    </source>
</evidence>
<feature type="transmembrane region" description="Helical" evidence="3">
    <location>
        <begin position="377"/>
        <end position="394"/>
    </location>
</feature>
<keyword evidence="2 3" id="KW-0472">Membrane</keyword>
<accession>A0A1M6E3I1</accession>
<dbReference type="GO" id="GO:0016020">
    <property type="term" value="C:membrane"/>
    <property type="evidence" value="ECO:0007669"/>
    <property type="project" value="InterPro"/>
</dbReference>
<dbReference type="GO" id="GO:0009847">
    <property type="term" value="P:spore germination"/>
    <property type="evidence" value="ECO:0007669"/>
    <property type="project" value="InterPro"/>
</dbReference>
<dbReference type="OrthoDB" id="9772630at2"/>
<evidence type="ECO:0000256" key="2">
    <source>
        <dbReference type="ARBA" id="ARBA00023136"/>
    </source>
</evidence>
<dbReference type="InterPro" id="IPR050768">
    <property type="entry name" value="UPF0353/GerABKA_families"/>
</dbReference>
<comment type="similarity">
    <text evidence="1">Belongs to the GerABKA family.</text>
</comment>
<dbReference type="PANTHER" id="PTHR22550:SF5">
    <property type="entry name" value="LEUCINE ZIPPER PROTEIN 4"/>
    <property type="match status" value="1"/>
</dbReference>
<keyword evidence="3" id="KW-1133">Transmembrane helix</keyword>
<gene>
    <name evidence="4" type="ORF">SAMN02745176_01396</name>
</gene>
<dbReference type="EMBL" id="FQZS01000008">
    <property type="protein sequence ID" value="SHI80046.1"/>
    <property type="molecule type" value="Genomic_DNA"/>
</dbReference>
<evidence type="ECO:0000313" key="5">
    <source>
        <dbReference type="Proteomes" id="UP000184442"/>
    </source>
</evidence>